<dbReference type="RefSeq" id="WP_004624642.1">
    <property type="nucleotide sequence ID" value="NZ_AORV01000025.1"/>
</dbReference>
<protein>
    <submittedName>
        <fullName evidence="4">Diguanylate cyclase</fullName>
    </submittedName>
</protein>
<sequence>MKKFFRTAAPFIVPLGLLITAFFCLSRLEALSPGLKWLVGRLPYILFTAAAILSWRFNRSRAFFIVLVLAAGELFISAAPVLLHGNKSAIPLITTAAAMLVPINLLVFSLLKERGVFTVWGLMNAAFIVLQTGLVYYLLKSGSKVLTTINQWNMIPWDIKIPGQLPQLSVLIYIAVLAAMLIRFIATRSYPDAAAPGVLSAVFLAVSLNRDSLAIPVFFSAAGVIMIVSVIQDSYSMAFLDELTGLPSRRSLKYELMKLSGKYTIAMLDIDFFKKFNDTYGHDVGDQVLKMVAGCIKDVSGSGKPFRYGGEEFTVVFPNRTLKEAIPFLEELRETVSKKGFVQRSADRPKNNPKNGRGKSGTGKQLFVTISIGAAEKNDRNRLLDEVIIAADKALYRAKKKGRNCVSR</sequence>
<feature type="transmembrane region" description="Helical" evidence="2">
    <location>
        <begin position="7"/>
        <end position="28"/>
    </location>
</feature>
<dbReference type="InterPro" id="IPR043128">
    <property type="entry name" value="Rev_trsase/Diguanyl_cyclase"/>
</dbReference>
<evidence type="ECO:0000256" key="1">
    <source>
        <dbReference type="SAM" id="MobiDB-lite"/>
    </source>
</evidence>
<feature type="domain" description="GGDEF" evidence="3">
    <location>
        <begin position="261"/>
        <end position="408"/>
    </location>
</feature>
<dbReference type="eggNOG" id="COG2199">
    <property type="taxonomic scope" value="Bacteria"/>
</dbReference>
<dbReference type="InterPro" id="IPR000160">
    <property type="entry name" value="GGDEF_dom"/>
</dbReference>
<evidence type="ECO:0000256" key="2">
    <source>
        <dbReference type="SAM" id="Phobius"/>
    </source>
</evidence>
<dbReference type="InterPro" id="IPR050469">
    <property type="entry name" value="Diguanylate_Cyclase"/>
</dbReference>
<feature type="transmembrane region" description="Helical" evidence="2">
    <location>
        <begin position="213"/>
        <end position="231"/>
    </location>
</feature>
<feature type="transmembrane region" description="Helical" evidence="2">
    <location>
        <begin position="159"/>
        <end position="182"/>
    </location>
</feature>
<dbReference type="SMART" id="SM00267">
    <property type="entry name" value="GGDEF"/>
    <property type="match status" value="1"/>
</dbReference>
<dbReference type="GO" id="GO:0005886">
    <property type="term" value="C:plasma membrane"/>
    <property type="evidence" value="ECO:0007669"/>
    <property type="project" value="TreeGrafter"/>
</dbReference>
<keyword evidence="5" id="KW-1185">Reference proteome</keyword>
<feature type="region of interest" description="Disordered" evidence="1">
    <location>
        <begin position="340"/>
        <end position="362"/>
    </location>
</feature>
<dbReference type="CDD" id="cd01949">
    <property type="entry name" value="GGDEF"/>
    <property type="match status" value="1"/>
</dbReference>
<dbReference type="STRING" id="1195236.CTER_1095"/>
<dbReference type="SUPFAM" id="SSF55073">
    <property type="entry name" value="Nucleotide cyclase"/>
    <property type="match status" value="1"/>
</dbReference>
<feature type="transmembrane region" description="Helical" evidence="2">
    <location>
        <begin position="34"/>
        <end position="55"/>
    </location>
</feature>
<dbReference type="PROSITE" id="PS50887">
    <property type="entry name" value="GGDEF"/>
    <property type="match status" value="1"/>
</dbReference>
<dbReference type="InterPro" id="IPR029787">
    <property type="entry name" value="Nucleotide_cyclase"/>
</dbReference>
<dbReference type="Pfam" id="PF00990">
    <property type="entry name" value="GGDEF"/>
    <property type="match status" value="1"/>
</dbReference>
<dbReference type="AlphaFoldDB" id="S0FWJ0"/>
<proteinExistence type="predicted"/>
<name>S0FWJ0_RUMCE</name>
<feature type="transmembrane region" description="Helical" evidence="2">
    <location>
        <begin position="89"/>
        <end position="111"/>
    </location>
</feature>
<evidence type="ECO:0000313" key="4">
    <source>
        <dbReference type="EMBL" id="EMS72908.1"/>
    </source>
</evidence>
<feature type="transmembrane region" description="Helical" evidence="2">
    <location>
        <begin position="118"/>
        <end position="139"/>
    </location>
</feature>
<feature type="transmembrane region" description="Helical" evidence="2">
    <location>
        <begin position="62"/>
        <end position="83"/>
    </location>
</feature>
<dbReference type="PATRIC" id="fig|1195236.3.peg.1390"/>
<dbReference type="NCBIfam" id="TIGR00254">
    <property type="entry name" value="GGDEF"/>
    <property type="match status" value="1"/>
</dbReference>
<dbReference type="Gene3D" id="3.30.70.270">
    <property type="match status" value="1"/>
</dbReference>
<dbReference type="PANTHER" id="PTHR45138">
    <property type="entry name" value="REGULATORY COMPONENTS OF SENSORY TRANSDUCTION SYSTEM"/>
    <property type="match status" value="1"/>
</dbReference>
<dbReference type="PANTHER" id="PTHR45138:SF9">
    <property type="entry name" value="DIGUANYLATE CYCLASE DGCM-RELATED"/>
    <property type="match status" value="1"/>
</dbReference>
<comment type="caution">
    <text evidence="4">The sequence shown here is derived from an EMBL/GenBank/DDBJ whole genome shotgun (WGS) entry which is preliminary data.</text>
</comment>
<evidence type="ECO:0000313" key="5">
    <source>
        <dbReference type="Proteomes" id="UP000014155"/>
    </source>
</evidence>
<keyword evidence="2" id="KW-1133">Transmembrane helix</keyword>
<dbReference type="GO" id="GO:0043709">
    <property type="term" value="P:cell adhesion involved in single-species biofilm formation"/>
    <property type="evidence" value="ECO:0007669"/>
    <property type="project" value="TreeGrafter"/>
</dbReference>
<dbReference type="GO" id="GO:0052621">
    <property type="term" value="F:diguanylate cyclase activity"/>
    <property type="evidence" value="ECO:0007669"/>
    <property type="project" value="TreeGrafter"/>
</dbReference>
<gene>
    <name evidence="4" type="ORF">CTER_1095</name>
</gene>
<keyword evidence="2" id="KW-0812">Transmembrane</keyword>
<organism evidence="4 5">
    <name type="scientific">Ruminiclostridium cellobioparum subsp. termitidis CT1112</name>
    <dbReference type="NCBI Taxonomy" id="1195236"/>
    <lineage>
        <taxon>Bacteria</taxon>
        <taxon>Bacillati</taxon>
        <taxon>Bacillota</taxon>
        <taxon>Clostridia</taxon>
        <taxon>Eubacteriales</taxon>
        <taxon>Oscillospiraceae</taxon>
        <taxon>Ruminiclostridium</taxon>
    </lineage>
</organism>
<reference evidence="4 5" key="1">
    <citation type="journal article" date="2013" name="Genome Announc.">
        <title>Draft Genome Sequence of the Cellulolytic, Mesophilic, Anaerobic Bacterium Clostridium termitidis Strain CT1112 (DSM 5398).</title>
        <authorList>
            <person name="Lal S."/>
            <person name="Ramachandran U."/>
            <person name="Zhang X."/>
            <person name="Munir R."/>
            <person name="Sparling R."/>
            <person name="Levin D.B."/>
        </authorList>
    </citation>
    <scope>NUCLEOTIDE SEQUENCE [LARGE SCALE GENOMIC DNA]</scope>
    <source>
        <strain evidence="4 5">CT1112</strain>
    </source>
</reference>
<dbReference type="EMBL" id="AORV01000025">
    <property type="protein sequence ID" value="EMS72908.1"/>
    <property type="molecule type" value="Genomic_DNA"/>
</dbReference>
<dbReference type="GO" id="GO:1902201">
    <property type="term" value="P:negative regulation of bacterial-type flagellum-dependent cell motility"/>
    <property type="evidence" value="ECO:0007669"/>
    <property type="project" value="TreeGrafter"/>
</dbReference>
<keyword evidence="2" id="KW-0472">Membrane</keyword>
<accession>S0FWJ0</accession>
<evidence type="ECO:0000259" key="3">
    <source>
        <dbReference type="PROSITE" id="PS50887"/>
    </source>
</evidence>
<dbReference type="Proteomes" id="UP000014155">
    <property type="component" value="Unassembled WGS sequence"/>
</dbReference>